<organism evidence="13 14">
    <name type="scientific">Populus trichocarpa</name>
    <name type="common">Western balsam poplar</name>
    <name type="synonym">Populus balsamifera subsp. trichocarpa</name>
    <dbReference type="NCBI Taxonomy" id="3694"/>
    <lineage>
        <taxon>Eukaryota</taxon>
        <taxon>Viridiplantae</taxon>
        <taxon>Streptophyta</taxon>
        <taxon>Embryophyta</taxon>
        <taxon>Tracheophyta</taxon>
        <taxon>Spermatophyta</taxon>
        <taxon>Magnoliopsida</taxon>
        <taxon>eudicotyledons</taxon>
        <taxon>Gunneridae</taxon>
        <taxon>Pentapetalae</taxon>
        <taxon>rosids</taxon>
        <taxon>fabids</taxon>
        <taxon>Malpighiales</taxon>
        <taxon>Salicaceae</taxon>
        <taxon>Saliceae</taxon>
        <taxon>Populus</taxon>
    </lineage>
</organism>
<evidence type="ECO:0000256" key="6">
    <source>
        <dbReference type="ARBA" id="ARBA00022778"/>
    </source>
</evidence>
<evidence type="ECO:0000256" key="11">
    <source>
        <dbReference type="ARBA" id="ARBA00023221"/>
    </source>
</evidence>
<evidence type="ECO:0000256" key="8">
    <source>
        <dbReference type="ARBA" id="ARBA00022955"/>
    </source>
</evidence>
<dbReference type="EMBL" id="CM009305">
    <property type="protein sequence ID" value="RQP01102.1"/>
    <property type="molecule type" value="Genomic_DNA"/>
</dbReference>
<evidence type="ECO:0000256" key="5">
    <source>
        <dbReference type="ARBA" id="ARBA00022723"/>
    </source>
</evidence>
<keyword evidence="3" id="KW-0153">Cholesterol metabolism</keyword>
<comment type="function">
    <text evidence="12">Catalyzes the sequential condensation of isopentenyl pyrophosphate with the allylic pyrophosphates, dimethylallyl pyrophosphate, and then with the resultant geranylpyrophosphate to the ultimate product farnesyl pyrophosphate.</text>
</comment>
<evidence type="ECO:0000256" key="4">
    <source>
        <dbReference type="ARBA" id="ARBA00022679"/>
    </source>
</evidence>
<evidence type="ECO:0000256" key="1">
    <source>
        <dbReference type="ARBA" id="ARBA00001946"/>
    </source>
</evidence>
<keyword evidence="9" id="KW-0756">Sterol biosynthesis</keyword>
<evidence type="ECO:0000313" key="13">
    <source>
        <dbReference type="EMBL" id="RQP01102.1"/>
    </source>
</evidence>
<gene>
    <name evidence="13" type="ORF">POPTR_016G004100</name>
</gene>
<reference evidence="13 14" key="1">
    <citation type="journal article" date="2006" name="Science">
        <title>The genome of black cottonwood, Populus trichocarpa (Torr. &amp; Gray).</title>
        <authorList>
            <person name="Tuskan G.A."/>
            <person name="Difazio S."/>
            <person name="Jansson S."/>
            <person name="Bohlmann J."/>
            <person name="Grigoriev I."/>
            <person name="Hellsten U."/>
            <person name="Putnam N."/>
            <person name="Ralph S."/>
            <person name="Rombauts S."/>
            <person name="Salamov A."/>
            <person name="Schein J."/>
            <person name="Sterck L."/>
            <person name="Aerts A."/>
            <person name="Bhalerao R.R."/>
            <person name="Bhalerao R.P."/>
            <person name="Blaudez D."/>
            <person name="Boerjan W."/>
            <person name="Brun A."/>
            <person name="Brunner A."/>
            <person name="Busov V."/>
            <person name="Campbell M."/>
            <person name="Carlson J."/>
            <person name="Chalot M."/>
            <person name="Chapman J."/>
            <person name="Chen G.L."/>
            <person name="Cooper D."/>
            <person name="Coutinho P.M."/>
            <person name="Couturier J."/>
            <person name="Covert S."/>
            <person name="Cronk Q."/>
            <person name="Cunningham R."/>
            <person name="Davis J."/>
            <person name="Degroeve S."/>
            <person name="Dejardin A."/>
            <person name="Depamphilis C."/>
            <person name="Detter J."/>
            <person name="Dirks B."/>
            <person name="Dubchak I."/>
            <person name="Duplessis S."/>
            <person name="Ehlting J."/>
            <person name="Ellis B."/>
            <person name="Gendler K."/>
            <person name="Goodstein D."/>
            <person name="Gribskov M."/>
            <person name="Grimwood J."/>
            <person name="Groover A."/>
            <person name="Gunter L."/>
            <person name="Hamberger B."/>
            <person name="Heinze B."/>
            <person name="Helariutta Y."/>
            <person name="Henrissat B."/>
            <person name="Holligan D."/>
            <person name="Holt R."/>
            <person name="Huang W."/>
            <person name="Islam-Faridi N."/>
            <person name="Jones S."/>
            <person name="Jones-Rhoades M."/>
            <person name="Jorgensen R."/>
            <person name="Joshi C."/>
            <person name="Kangasjarvi J."/>
            <person name="Karlsson J."/>
            <person name="Kelleher C."/>
            <person name="Kirkpatrick R."/>
            <person name="Kirst M."/>
            <person name="Kohler A."/>
            <person name="Kalluri U."/>
            <person name="Larimer F."/>
            <person name="Leebens-Mack J."/>
            <person name="Leple J.C."/>
            <person name="Locascio P."/>
            <person name="Lou Y."/>
            <person name="Lucas S."/>
            <person name="Martin F."/>
            <person name="Montanini B."/>
            <person name="Napoli C."/>
            <person name="Nelson D.R."/>
            <person name="Nelson C."/>
            <person name="Nieminen K."/>
            <person name="Nilsson O."/>
            <person name="Pereda V."/>
            <person name="Peter G."/>
            <person name="Philippe R."/>
            <person name="Pilate G."/>
            <person name="Poliakov A."/>
            <person name="Razumovskaya J."/>
            <person name="Richardson P."/>
            <person name="Rinaldi C."/>
            <person name="Ritland K."/>
            <person name="Rouze P."/>
            <person name="Ryaboy D."/>
            <person name="Schmutz J."/>
            <person name="Schrader J."/>
            <person name="Segerman B."/>
            <person name="Shin H."/>
            <person name="Siddiqui A."/>
            <person name="Sterky F."/>
            <person name="Terry A."/>
            <person name="Tsai C.J."/>
            <person name="Uberbacher E."/>
            <person name="Unneberg P."/>
            <person name="Vahala J."/>
            <person name="Wall K."/>
            <person name="Wessler S."/>
            <person name="Yang G."/>
            <person name="Yin T."/>
            <person name="Douglas C."/>
            <person name="Marra M."/>
            <person name="Sandberg G."/>
            <person name="Van de Peer Y."/>
            <person name="Rokhsar D."/>
        </authorList>
    </citation>
    <scope>NUCLEOTIDE SEQUENCE [LARGE SCALE GENOMIC DNA]</scope>
    <source>
        <strain evidence="14">cv. Nisqually</strain>
    </source>
</reference>
<evidence type="ECO:0000256" key="12">
    <source>
        <dbReference type="ARBA" id="ARBA00046091"/>
    </source>
</evidence>
<dbReference type="InterPro" id="IPR000092">
    <property type="entry name" value="Polyprenyl_synt"/>
</dbReference>
<dbReference type="InterPro" id="IPR039702">
    <property type="entry name" value="FPS1-like"/>
</dbReference>
<dbReference type="PANTHER" id="PTHR11525:SF0">
    <property type="entry name" value="FARNESYL PYROPHOSPHATE SYNTHASE"/>
    <property type="match status" value="1"/>
</dbReference>
<keyword evidence="8" id="KW-0444">Lipid biosynthesis</keyword>
<dbReference type="InterPro" id="IPR008949">
    <property type="entry name" value="Isoprenoid_synthase_dom_sf"/>
</dbReference>
<dbReference type="AlphaFoldDB" id="A0A3N7H179"/>
<dbReference type="Gene3D" id="1.10.600.10">
    <property type="entry name" value="Farnesyl Diphosphate Synthase"/>
    <property type="match status" value="1"/>
</dbReference>
<dbReference type="GO" id="GO:0008299">
    <property type="term" value="P:isoprenoid biosynthetic process"/>
    <property type="evidence" value="ECO:0007669"/>
    <property type="project" value="InterPro"/>
</dbReference>
<dbReference type="GO" id="GO:0004659">
    <property type="term" value="F:prenyltransferase activity"/>
    <property type="evidence" value="ECO:0007669"/>
    <property type="project" value="InterPro"/>
</dbReference>
<evidence type="ECO:0000256" key="7">
    <source>
        <dbReference type="ARBA" id="ARBA00022842"/>
    </source>
</evidence>
<dbReference type="GO" id="GO:0006695">
    <property type="term" value="P:cholesterol biosynthetic process"/>
    <property type="evidence" value="ECO:0007669"/>
    <property type="project" value="UniProtKB-KW"/>
</dbReference>
<evidence type="ECO:0000256" key="9">
    <source>
        <dbReference type="ARBA" id="ARBA00023011"/>
    </source>
</evidence>
<proteinExistence type="inferred from homology"/>
<name>A0A3N7H179_POPTR</name>
<accession>A0A3N7H179</accession>
<keyword evidence="14" id="KW-1185">Reference proteome</keyword>
<keyword evidence="11" id="KW-0753">Steroid metabolism</keyword>
<comment type="cofactor">
    <cofactor evidence="1">
        <name>Mg(2+)</name>
        <dbReference type="ChEBI" id="CHEBI:18420"/>
    </cofactor>
</comment>
<dbReference type="Proteomes" id="UP000006729">
    <property type="component" value="Chromosome 16"/>
</dbReference>
<keyword evidence="10" id="KW-1207">Sterol metabolism</keyword>
<dbReference type="PANTHER" id="PTHR11525">
    <property type="entry name" value="FARNESYL-PYROPHOSPHATE SYNTHETASE"/>
    <property type="match status" value="1"/>
</dbReference>
<dbReference type="GO" id="GO:0046872">
    <property type="term" value="F:metal ion binding"/>
    <property type="evidence" value="ECO:0007669"/>
    <property type="project" value="UniProtKB-KW"/>
</dbReference>
<evidence type="ECO:0000256" key="10">
    <source>
        <dbReference type="ARBA" id="ARBA00023166"/>
    </source>
</evidence>
<dbReference type="Pfam" id="PF00348">
    <property type="entry name" value="polyprenyl_synt"/>
    <property type="match status" value="1"/>
</dbReference>
<evidence type="ECO:0000256" key="2">
    <source>
        <dbReference type="ARBA" id="ARBA00006706"/>
    </source>
</evidence>
<evidence type="ECO:0000256" key="3">
    <source>
        <dbReference type="ARBA" id="ARBA00022548"/>
    </source>
</evidence>
<sequence>MVACALLMAGENLDNHVDVKNILVEMGTYFQVQDDCLDCFGDPEIIGKIGTDIEDFKCSWLVVKGMEICNEEQKKLLHVGEEKTMGNLTQQTKHKGRPSIMI</sequence>
<keyword evidence="8" id="KW-0443">Lipid metabolism</keyword>
<keyword evidence="7" id="KW-0460">Magnesium</keyword>
<comment type="similarity">
    <text evidence="2">Belongs to the FPP/GGPP synthase family.</text>
</comment>
<protein>
    <submittedName>
        <fullName evidence="13">Uncharacterized protein</fullName>
    </submittedName>
</protein>
<evidence type="ECO:0000313" key="14">
    <source>
        <dbReference type="Proteomes" id="UP000006729"/>
    </source>
</evidence>
<dbReference type="SUPFAM" id="SSF48576">
    <property type="entry name" value="Terpenoid synthases"/>
    <property type="match status" value="1"/>
</dbReference>
<keyword evidence="8" id="KW-0752">Steroid biosynthesis</keyword>
<keyword evidence="4" id="KW-0808">Transferase</keyword>
<keyword evidence="5" id="KW-0479">Metal-binding</keyword>
<keyword evidence="6" id="KW-0152">Cholesterol biosynthesis</keyword>